<name>A0AAW1HCX0_SAPOF</name>
<organism evidence="13 14">
    <name type="scientific">Saponaria officinalis</name>
    <name type="common">Common soapwort</name>
    <name type="synonym">Lychnis saponaria</name>
    <dbReference type="NCBI Taxonomy" id="3572"/>
    <lineage>
        <taxon>Eukaryota</taxon>
        <taxon>Viridiplantae</taxon>
        <taxon>Streptophyta</taxon>
        <taxon>Embryophyta</taxon>
        <taxon>Tracheophyta</taxon>
        <taxon>Spermatophyta</taxon>
        <taxon>Magnoliopsida</taxon>
        <taxon>eudicotyledons</taxon>
        <taxon>Gunneridae</taxon>
        <taxon>Pentapetalae</taxon>
        <taxon>Caryophyllales</taxon>
        <taxon>Caryophyllaceae</taxon>
        <taxon>Caryophylleae</taxon>
        <taxon>Saponaria</taxon>
    </lineage>
</organism>
<feature type="region of interest" description="Disordered" evidence="12">
    <location>
        <begin position="1"/>
        <end position="36"/>
    </location>
</feature>
<dbReference type="PANTHER" id="PTHR13108">
    <property type="entry name" value="CONDENSIN COMPLEX SUBUNIT 2"/>
    <property type="match status" value="1"/>
</dbReference>
<dbReference type="GO" id="GO:0005737">
    <property type="term" value="C:cytoplasm"/>
    <property type="evidence" value="ECO:0007669"/>
    <property type="project" value="UniProtKB-SubCell"/>
</dbReference>
<comment type="similarity">
    <text evidence="3 11">Belongs to the CND2 (condensin subunit 2) family.</text>
</comment>
<evidence type="ECO:0000256" key="9">
    <source>
        <dbReference type="ARBA" id="ARBA00023067"/>
    </source>
</evidence>
<sequence>MAETLISSPNPTGGLKRRPSISTRLQSPTSPFFLGSNDDQLERAQARAARAAAIRRKALDAVSIDDALPDVSDSPCLDGHQIMELFRNCIKLASENKINQKNTWELKLIDHLSEIIKVEDEDDTETNFQKASCTLEAGVKIYALRVDSVHSEAYKVLGGISRAGLEDQPENLAEGGNGSGEHDANQSKKEPERKLSPLSTLESSFEALNVKKFDVAFAVDPLYHQTTAQFDEGGAKGLLLNNLGIYGGCRVLFDSQEVPAKCISSTAESNSSGLIDISFAGECMDQMVSNVSTKQDICPTFRVIVEQVDELSLERTLFYRSQETVCDNDANDGSNVELNGGPEFPGLDDRVDDQGIDLDNGTYDNAEGWSFDHDADANFANDNDNFDISDLNSQNQYEEQDSFSPCDPDTYDRFESVTSLLLGVTGTTSSQNAWAGPEHWKYRKAKGAESVVGKASEVASAVKRPRAKKAADADIDFIKALDEDMPDIFLPPKNLKSLLLPSKRVLVSNKLPEDCHYQPEDLVKLFLLPNVLCLGKRRRKVTDSAWQEGNDVNEGCNGWDNESAYGDPENGDYAHSDIEEPDILVSRPRQVNKIEVQYDKAAKQVDVHLLKEALWDHMHDSADVPVTNVDKDVISFKQVLANFPDDCGAAAPEDISPHLCFICLLHLANEHGLRIQGCESMDELTIYLPASCQDTVI</sequence>
<protein>
    <recommendedName>
        <fullName evidence="4 11">Condensin complex subunit 2</fullName>
    </recommendedName>
</protein>
<dbReference type="GO" id="GO:0007076">
    <property type="term" value="P:mitotic chromosome condensation"/>
    <property type="evidence" value="ECO:0007669"/>
    <property type="project" value="InterPro"/>
</dbReference>
<keyword evidence="7 11" id="KW-0132">Cell division</keyword>
<dbReference type="Pfam" id="PF05786">
    <property type="entry name" value="Cnd2"/>
    <property type="match status" value="2"/>
</dbReference>
<keyword evidence="14" id="KW-1185">Reference proteome</keyword>
<gene>
    <name evidence="13" type="ORF">RND81_12G195200</name>
</gene>
<comment type="subcellular location">
    <subcellularLocation>
        <location evidence="1">Chromosome</location>
    </subcellularLocation>
    <subcellularLocation>
        <location evidence="2">Cytoplasm</location>
    </subcellularLocation>
</comment>
<dbReference type="InterPro" id="IPR022816">
    <property type="entry name" value="Condensin_barren_su2"/>
</dbReference>
<dbReference type="GO" id="GO:0003682">
    <property type="term" value="F:chromatin binding"/>
    <property type="evidence" value="ECO:0007669"/>
    <property type="project" value="TreeGrafter"/>
</dbReference>
<evidence type="ECO:0000256" key="2">
    <source>
        <dbReference type="ARBA" id="ARBA00004496"/>
    </source>
</evidence>
<evidence type="ECO:0000256" key="6">
    <source>
        <dbReference type="ARBA" id="ARBA00022490"/>
    </source>
</evidence>
<evidence type="ECO:0000256" key="11">
    <source>
        <dbReference type="PIRNR" id="PIRNR017126"/>
    </source>
</evidence>
<feature type="compositionally biased region" description="Polar residues" evidence="12">
    <location>
        <begin position="1"/>
        <end position="11"/>
    </location>
</feature>
<feature type="compositionally biased region" description="Basic and acidic residues" evidence="12">
    <location>
        <begin position="180"/>
        <end position="195"/>
    </location>
</feature>
<evidence type="ECO:0000256" key="10">
    <source>
        <dbReference type="ARBA" id="ARBA00023306"/>
    </source>
</evidence>
<evidence type="ECO:0000256" key="4">
    <source>
        <dbReference type="ARBA" id="ARBA00016065"/>
    </source>
</evidence>
<accession>A0AAW1HCX0</accession>
<keyword evidence="5" id="KW-0158">Chromosome</keyword>
<dbReference type="PIRSF" id="PIRSF017126">
    <property type="entry name" value="Condensin_H"/>
    <property type="match status" value="1"/>
</dbReference>
<evidence type="ECO:0000256" key="5">
    <source>
        <dbReference type="ARBA" id="ARBA00022454"/>
    </source>
</evidence>
<dbReference type="PANTHER" id="PTHR13108:SF9">
    <property type="entry name" value="CONDENSIN COMPLEX SUBUNIT 2"/>
    <property type="match status" value="1"/>
</dbReference>
<dbReference type="EMBL" id="JBDFQZ010000012">
    <property type="protein sequence ID" value="KAK9673872.1"/>
    <property type="molecule type" value="Genomic_DNA"/>
</dbReference>
<evidence type="ECO:0000256" key="8">
    <source>
        <dbReference type="ARBA" id="ARBA00022776"/>
    </source>
</evidence>
<proteinExistence type="inferred from homology"/>
<keyword evidence="9 11" id="KW-0226">DNA condensation</keyword>
<dbReference type="Proteomes" id="UP001443914">
    <property type="component" value="Unassembled WGS sequence"/>
</dbReference>
<evidence type="ECO:0000256" key="7">
    <source>
        <dbReference type="ARBA" id="ARBA00022618"/>
    </source>
</evidence>
<reference evidence="13" key="1">
    <citation type="submission" date="2024-03" db="EMBL/GenBank/DDBJ databases">
        <title>WGS assembly of Saponaria officinalis var. Norfolk2.</title>
        <authorList>
            <person name="Jenkins J."/>
            <person name="Shu S."/>
            <person name="Grimwood J."/>
            <person name="Barry K."/>
            <person name="Goodstein D."/>
            <person name="Schmutz J."/>
            <person name="Leebens-Mack J."/>
            <person name="Osbourn A."/>
        </authorList>
    </citation>
    <scope>NUCLEOTIDE SEQUENCE [LARGE SCALE GENOMIC DNA]</scope>
    <source>
        <strain evidence="13">JIC</strain>
    </source>
</reference>
<evidence type="ECO:0000313" key="13">
    <source>
        <dbReference type="EMBL" id="KAK9673872.1"/>
    </source>
</evidence>
<evidence type="ECO:0000313" key="14">
    <source>
        <dbReference type="Proteomes" id="UP001443914"/>
    </source>
</evidence>
<evidence type="ECO:0000256" key="3">
    <source>
        <dbReference type="ARBA" id="ARBA00009471"/>
    </source>
</evidence>
<feature type="compositionally biased region" description="Polar residues" evidence="12">
    <location>
        <begin position="20"/>
        <end position="30"/>
    </location>
</feature>
<feature type="region of interest" description="Disordered" evidence="12">
    <location>
        <begin position="167"/>
        <end position="198"/>
    </location>
</feature>
<keyword evidence="10 11" id="KW-0131">Cell cycle</keyword>
<dbReference type="GO" id="GO:0000796">
    <property type="term" value="C:condensin complex"/>
    <property type="evidence" value="ECO:0007669"/>
    <property type="project" value="InterPro"/>
</dbReference>
<keyword evidence="8 11" id="KW-0498">Mitosis</keyword>
<keyword evidence="6" id="KW-0963">Cytoplasm</keyword>
<evidence type="ECO:0000256" key="12">
    <source>
        <dbReference type="SAM" id="MobiDB-lite"/>
    </source>
</evidence>
<evidence type="ECO:0000256" key="1">
    <source>
        <dbReference type="ARBA" id="ARBA00004286"/>
    </source>
</evidence>
<dbReference type="AlphaFoldDB" id="A0AAW1HCX0"/>
<comment type="function">
    <text evidence="11">Regulatory subunit of the condensin complex, a complex required for conversion of interphase chromatin into mitotic-like condense chromosomes.</text>
</comment>
<comment type="caution">
    <text evidence="13">The sequence shown here is derived from an EMBL/GenBank/DDBJ whole genome shotgun (WGS) entry which is preliminary data.</text>
</comment>
<dbReference type="GO" id="GO:0051301">
    <property type="term" value="P:cell division"/>
    <property type="evidence" value="ECO:0007669"/>
    <property type="project" value="UniProtKB-KW"/>
</dbReference>